<proteinExistence type="predicted"/>
<comment type="caution">
    <text evidence="1">The sequence shown here is derived from an EMBL/GenBank/DDBJ whole genome shotgun (WGS) entry which is preliminary data.</text>
</comment>
<gene>
    <name evidence="1" type="ORF">NRP21_00515</name>
</gene>
<dbReference type="EMBL" id="JANJOU010000001">
    <property type="protein sequence ID" value="MCR0980529.1"/>
    <property type="molecule type" value="Genomic_DNA"/>
</dbReference>
<dbReference type="SUPFAM" id="SSF52309">
    <property type="entry name" value="N-(deoxy)ribosyltransferase-like"/>
    <property type="match status" value="1"/>
</dbReference>
<name>A0ABT1WYJ3_9PROT</name>
<organism evidence="1 2">
    <name type="scientific">Roseomonas populi</name>
    <dbReference type="NCBI Taxonomy" id="3121582"/>
    <lineage>
        <taxon>Bacteria</taxon>
        <taxon>Pseudomonadati</taxon>
        <taxon>Pseudomonadota</taxon>
        <taxon>Alphaproteobacteria</taxon>
        <taxon>Acetobacterales</taxon>
        <taxon>Roseomonadaceae</taxon>
        <taxon>Roseomonas</taxon>
    </lineage>
</organism>
<evidence type="ECO:0000313" key="2">
    <source>
        <dbReference type="Proteomes" id="UP001524642"/>
    </source>
</evidence>
<dbReference type="Proteomes" id="UP001524642">
    <property type="component" value="Unassembled WGS sequence"/>
</dbReference>
<reference evidence="1 2" key="1">
    <citation type="submission" date="2022-06" db="EMBL/GenBank/DDBJ databases">
        <title>Roseomonas CN29.</title>
        <authorList>
            <person name="Cheng Y."/>
            <person name="He X."/>
        </authorList>
    </citation>
    <scope>NUCLEOTIDE SEQUENCE [LARGE SCALE GENOMIC DNA]</scope>
    <source>
        <strain evidence="1 2">CN29</strain>
    </source>
</reference>
<evidence type="ECO:0000313" key="1">
    <source>
        <dbReference type="EMBL" id="MCR0980529.1"/>
    </source>
</evidence>
<dbReference type="InterPro" id="IPR007710">
    <property type="entry name" value="Nucleoside_deoxyribTrfase"/>
</dbReference>
<dbReference type="PANTHER" id="PTHR15364:SF0">
    <property type="entry name" value="2'-DEOXYNUCLEOSIDE 5'-PHOSPHATE N-HYDROLASE 1"/>
    <property type="match status" value="1"/>
</dbReference>
<protein>
    <submittedName>
        <fullName evidence="1">Nucleoside 2-deoxyribosyltransferase</fullName>
    </submittedName>
</protein>
<dbReference type="InterPro" id="IPR051239">
    <property type="entry name" value="2'-dNMP_N-hydrolase"/>
</dbReference>
<dbReference type="Gene3D" id="3.40.50.450">
    <property type="match status" value="1"/>
</dbReference>
<dbReference type="RefSeq" id="WP_257714215.1">
    <property type="nucleotide sequence ID" value="NZ_JANJOU010000001.1"/>
</dbReference>
<accession>A0ABT1WYJ3</accession>
<sequence>MRIYLAGPEVFLPDAGALADAKRALCARHGATGIFPTDHIHCPEADAAEEEWLAIYLRNEAHIRGADALIANLTPFRGPSADAGTVYELGFMRGLGRPIAAYANTVLPFEERTRAFLGPAGRPRPEGGWEDSEGMQLEAFGRHDNLMIDGGIRASGGPLVTRAVPEEGRWRDLAAFEEALRLLLRAR</sequence>
<keyword evidence="2" id="KW-1185">Reference proteome</keyword>
<dbReference type="Pfam" id="PF05014">
    <property type="entry name" value="Nuc_deoxyrib_tr"/>
    <property type="match status" value="1"/>
</dbReference>
<dbReference type="PANTHER" id="PTHR15364">
    <property type="entry name" value="2'-DEOXYNUCLEOSIDE 5'-PHOSPHATE N-HYDROLASE 1"/>
    <property type="match status" value="1"/>
</dbReference>